<evidence type="ECO:0000313" key="13">
    <source>
        <dbReference type="EMBL" id="SES32648.1"/>
    </source>
</evidence>
<keyword evidence="15" id="KW-1185">Reference proteome</keyword>
<dbReference type="InterPro" id="IPR002347">
    <property type="entry name" value="SDR_fam"/>
</dbReference>
<keyword evidence="2" id="KW-0554">One-carbon metabolism</keyword>
<dbReference type="PRINTS" id="PR00081">
    <property type="entry name" value="GDHRDH"/>
</dbReference>
<dbReference type="SUPFAM" id="SSF51735">
    <property type="entry name" value="NAD(P)-binding Rossmann-fold domains"/>
    <property type="match status" value="1"/>
</dbReference>
<proteinExistence type="inferred from homology"/>
<feature type="compositionally biased region" description="Basic and acidic residues" evidence="12">
    <location>
        <begin position="11"/>
        <end position="23"/>
    </location>
</feature>
<dbReference type="GO" id="GO:0006730">
    <property type="term" value="P:one-carbon metabolic process"/>
    <property type="evidence" value="ECO:0007669"/>
    <property type="project" value="UniProtKB-KW"/>
</dbReference>
<evidence type="ECO:0000256" key="8">
    <source>
        <dbReference type="ARBA" id="ARBA00039631"/>
    </source>
</evidence>
<evidence type="ECO:0000256" key="5">
    <source>
        <dbReference type="ARBA" id="ARBA00037508"/>
    </source>
</evidence>
<evidence type="ECO:0000313" key="14">
    <source>
        <dbReference type="EMBL" id="SFM32681.1"/>
    </source>
</evidence>
<dbReference type="EC" id="1.5.1.50" evidence="7"/>
<dbReference type="PANTHER" id="PTHR43639">
    <property type="entry name" value="OXIDOREDUCTASE, SHORT-CHAIN DEHYDROGENASE/REDUCTASE FAMILY (AFU_ORTHOLOGUE AFUA_5G02870)"/>
    <property type="match status" value="1"/>
</dbReference>
<dbReference type="InterPro" id="IPR036291">
    <property type="entry name" value="NAD(P)-bd_dom_sf"/>
</dbReference>
<gene>
    <name evidence="14" type="ORF">SAMN04487855_3204</name>
    <name evidence="13" type="ORF">SAMN05216589_3207</name>
</gene>
<dbReference type="EC" id="1.5.1.3" evidence="1"/>
<reference evidence="15 16" key="1">
    <citation type="submission" date="2016-10" db="EMBL/GenBank/DDBJ databases">
        <authorList>
            <person name="de Groot N.N."/>
        </authorList>
    </citation>
    <scope>NUCLEOTIDE SEQUENCE [LARGE SCALE GENOMIC DNA]</scope>
    <source>
        <strain evidence="14 15">CGMCC 1.9095</strain>
        <strain evidence="13 16">DSM 22558</strain>
    </source>
</reference>
<comment type="function">
    <text evidence="5">Catalyzes the reduction of dihydromonapterin to tetrahydromonapterin. Also has lower activity with dihydrofolate.</text>
</comment>
<evidence type="ECO:0000256" key="4">
    <source>
        <dbReference type="ARBA" id="ARBA00023002"/>
    </source>
</evidence>
<dbReference type="PROSITE" id="PS00061">
    <property type="entry name" value="ADH_SHORT"/>
    <property type="match status" value="1"/>
</dbReference>
<dbReference type="Proteomes" id="UP000186599">
    <property type="component" value="Unassembled WGS sequence"/>
</dbReference>
<evidence type="ECO:0000256" key="10">
    <source>
        <dbReference type="ARBA" id="ARBA00048873"/>
    </source>
</evidence>
<evidence type="ECO:0000313" key="15">
    <source>
        <dbReference type="Proteomes" id="UP000186599"/>
    </source>
</evidence>
<keyword evidence="4" id="KW-0560">Oxidoreductase</keyword>
<evidence type="ECO:0000313" key="16">
    <source>
        <dbReference type="Proteomes" id="UP000186904"/>
    </source>
</evidence>
<sequence>MPESASSCRTRRGEHAKMRHSIDHQTPGTMNDQQTILITGAAQRVGLHCAQRLAAEGFRVIITCRRPRPQWQDEPLENIEVLLADFSTEVGIRQLIDTLTRRNIRLRALIHNASEWQNDDHAAEAFQQMFMVHMQAPYLLNLACAELFDPEVTGDIIHISDHVAQRGSANHIAYSATKAGLESLSRSFAARFAPRIKVNTIAPALIMFNEGDAEEYREKALAKSALGIEPGPEVVYQAVRYLLDNPYVTGTCLDLNGGRSLK</sequence>
<dbReference type="Proteomes" id="UP000186904">
    <property type="component" value="Unassembled WGS sequence"/>
</dbReference>
<protein>
    <recommendedName>
        <fullName evidence="8">Dihydromonapterin reductase</fullName>
        <ecNumber evidence="1">1.5.1.3</ecNumber>
        <ecNumber evidence="7">1.5.1.50</ecNumber>
    </recommendedName>
    <alternativeName>
        <fullName evidence="9">Dihydrofolate reductase</fullName>
    </alternativeName>
</protein>
<dbReference type="GO" id="GO:0004146">
    <property type="term" value="F:dihydrofolate reductase activity"/>
    <property type="evidence" value="ECO:0007669"/>
    <property type="project" value="UniProtKB-EC"/>
</dbReference>
<comment type="catalytic activity">
    <reaction evidence="11">
        <text>7,8-dihydromonapterin + NADPH + H(+) = 5,6,7,8-tetrahydromonapterin + NADP(+)</text>
        <dbReference type="Rhea" id="RHEA:34847"/>
        <dbReference type="ChEBI" id="CHEBI:15378"/>
        <dbReference type="ChEBI" id="CHEBI:57783"/>
        <dbReference type="ChEBI" id="CHEBI:58349"/>
        <dbReference type="ChEBI" id="CHEBI:71175"/>
        <dbReference type="ChEBI" id="CHEBI:71177"/>
        <dbReference type="EC" id="1.5.1.50"/>
    </reaction>
</comment>
<evidence type="ECO:0000256" key="7">
    <source>
        <dbReference type="ARBA" id="ARBA00039145"/>
    </source>
</evidence>
<organism evidence="13 16">
    <name type="scientific">Halopseudomonas bauzanensis</name>
    <dbReference type="NCBI Taxonomy" id="653930"/>
    <lineage>
        <taxon>Bacteria</taxon>
        <taxon>Pseudomonadati</taxon>
        <taxon>Pseudomonadota</taxon>
        <taxon>Gammaproteobacteria</taxon>
        <taxon>Pseudomonadales</taxon>
        <taxon>Pseudomonadaceae</taxon>
        <taxon>Halopseudomonas</taxon>
    </lineage>
</organism>
<dbReference type="PANTHER" id="PTHR43639:SF6">
    <property type="entry name" value="DIHYDROMONAPTERIN REDUCTASE"/>
    <property type="match status" value="1"/>
</dbReference>
<accession>A0A1H9WFE9</accession>
<feature type="region of interest" description="Disordered" evidence="12">
    <location>
        <begin position="1"/>
        <end position="30"/>
    </location>
</feature>
<dbReference type="NCBIfam" id="NF005066">
    <property type="entry name" value="PRK06483.1"/>
    <property type="match status" value="1"/>
</dbReference>
<evidence type="ECO:0000256" key="9">
    <source>
        <dbReference type="ARBA" id="ARBA00042299"/>
    </source>
</evidence>
<dbReference type="AlphaFoldDB" id="A0A1H9WFE9"/>
<dbReference type="EMBL" id="FOUA01000008">
    <property type="protein sequence ID" value="SFM32681.1"/>
    <property type="molecule type" value="Genomic_DNA"/>
</dbReference>
<dbReference type="Pfam" id="PF13561">
    <property type="entry name" value="adh_short_C2"/>
    <property type="match status" value="1"/>
</dbReference>
<comment type="similarity">
    <text evidence="6">Belongs to the short-chain dehydrogenases/reductases (SDR) family. FolM subfamily.</text>
</comment>
<evidence type="ECO:0000256" key="2">
    <source>
        <dbReference type="ARBA" id="ARBA00022563"/>
    </source>
</evidence>
<evidence type="ECO:0000256" key="12">
    <source>
        <dbReference type="SAM" id="MobiDB-lite"/>
    </source>
</evidence>
<dbReference type="InterPro" id="IPR020904">
    <property type="entry name" value="Sc_DH/Rdtase_CS"/>
</dbReference>
<name>A0A1H9WFE9_9GAMM</name>
<comment type="catalytic activity">
    <reaction evidence="10">
        <text>(6S)-5,6,7,8-tetrahydrofolate + NADP(+) = 7,8-dihydrofolate + NADPH + H(+)</text>
        <dbReference type="Rhea" id="RHEA:15009"/>
        <dbReference type="ChEBI" id="CHEBI:15378"/>
        <dbReference type="ChEBI" id="CHEBI:57451"/>
        <dbReference type="ChEBI" id="CHEBI:57453"/>
        <dbReference type="ChEBI" id="CHEBI:57783"/>
        <dbReference type="ChEBI" id="CHEBI:58349"/>
        <dbReference type="EC" id="1.5.1.3"/>
    </reaction>
</comment>
<evidence type="ECO:0000256" key="6">
    <source>
        <dbReference type="ARBA" id="ARBA00038212"/>
    </source>
</evidence>
<dbReference type="Gene3D" id="3.40.50.720">
    <property type="entry name" value="NAD(P)-binding Rossmann-like Domain"/>
    <property type="match status" value="1"/>
</dbReference>
<evidence type="ECO:0000256" key="1">
    <source>
        <dbReference type="ARBA" id="ARBA00012856"/>
    </source>
</evidence>
<dbReference type="EMBL" id="FOGN01000008">
    <property type="protein sequence ID" value="SES32648.1"/>
    <property type="molecule type" value="Genomic_DNA"/>
</dbReference>
<evidence type="ECO:0000256" key="3">
    <source>
        <dbReference type="ARBA" id="ARBA00022857"/>
    </source>
</evidence>
<dbReference type="STRING" id="653930.SAMN05216589_3207"/>
<evidence type="ECO:0000256" key="11">
    <source>
        <dbReference type="ARBA" id="ARBA00049376"/>
    </source>
</evidence>
<keyword evidence="3" id="KW-0521">NADP</keyword>